<dbReference type="STRING" id="360412.LARV_00409"/>
<gene>
    <name evidence="2" type="ORF">LARV_00409</name>
</gene>
<dbReference type="PANTHER" id="PTHR12110:SF41">
    <property type="entry name" value="INOSOSE DEHYDRATASE"/>
    <property type="match status" value="1"/>
</dbReference>
<dbReference type="GO" id="GO:0016853">
    <property type="term" value="F:isomerase activity"/>
    <property type="evidence" value="ECO:0007669"/>
    <property type="project" value="UniProtKB-KW"/>
</dbReference>
<keyword evidence="2" id="KW-0413">Isomerase</keyword>
<reference evidence="2" key="1">
    <citation type="submission" date="2015-07" db="EMBL/GenBank/DDBJ databases">
        <title>Draft Genome Sequences of Anaerolinea thermolimosa IMO-1, Bellilinea caldifistulae GOMI-1, Leptolinea tardivitalis YMTK-2, Levilinea saccharolytica KIBI-1,Longilinea arvoryzae KOME-1, Previously Described as Members of the Anaerolineaceae (Chloroflexi).</title>
        <authorList>
            <person name="Sekiguchi Y."/>
            <person name="Ohashi A."/>
            <person name="Matsuura N."/>
            <person name="Tourlousse M.D."/>
        </authorList>
    </citation>
    <scope>NUCLEOTIDE SEQUENCE [LARGE SCALE GENOMIC DNA]</scope>
    <source>
        <strain evidence="2">KOME-1</strain>
    </source>
</reference>
<dbReference type="PANTHER" id="PTHR12110">
    <property type="entry name" value="HYDROXYPYRUVATE ISOMERASE"/>
    <property type="match status" value="1"/>
</dbReference>
<dbReference type="InterPro" id="IPR036237">
    <property type="entry name" value="Xyl_isomerase-like_sf"/>
</dbReference>
<sequence length="270" mass="29931">MNRIVAVNSNCYHGYSIEEAIDGIRTAGFHFIELTATKGWTEHVFPTMSFNDLNSVKDRLDDAGLVAFSMSGHTNLMDTERIGDFINNMRLANFFGCDTIVSSIGEAHLKDQAVATNEEVARHIQNLLPYLEEYDLDLVLENHGEHATGQIIKEIVELVGSRRVWVNYDTANVIYFAGVNPLADLPRCVDKVGYMHIKDKIGGKGEWNFPALGKGEIDFPAILGLLDEAGNDCPLSIEIEFTSAGSKDLAEVNQAVRDSYDYLKDLGLNI</sequence>
<accession>A0A0S7BFW5</accession>
<keyword evidence="3" id="KW-1185">Reference proteome</keyword>
<dbReference type="InterPro" id="IPR050312">
    <property type="entry name" value="IolE/XylAMocC-like"/>
</dbReference>
<evidence type="ECO:0000313" key="3">
    <source>
        <dbReference type="Proteomes" id="UP000055060"/>
    </source>
</evidence>
<dbReference type="EMBL" id="DF967972">
    <property type="protein sequence ID" value="GAP12673.1"/>
    <property type="molecule type" value="Genomic_DNA"/>
</dbReference>
<dbReference type="OrthoDB" id="9779184at2"/>
<evidence type="ECO:0000259" key="1">
    <source>
        <dbReference type="Pfam" id="PF01261"/>
    </source>
</evidence>
<dbReference type="InterPro" id="IPR013022">
    <property type="entry name" value="Xyl_isomerase-like_TIM-brl"/>
</dbReference>
<feature type="domain" description="Xylose isomerase-like TIM barrel" evidence="1">
    <location>
        <begin position="24"/>
        <end position="265"/>
    </location>
</feature>
<evidence type="ECO:0000313" key="2">
    <source>
        <dbReference type="EMBL" id="GAP12673.1"/>
    </source>
</evidence>
<dbReference type="RefSeq" id="WP_075072082.1">
    <property type="nucleotide sequence ID" value="NZ_DF967972.1"/>
</dbReference>
<dbReference type="SUPFAM" id="SSF51658">
    <property type="entry name" value="Xylose isomerase-like"/>
    <property type="match status" value="1"/>
</dbReference>
<organism evidence="2">
    <name type="scientific">Longilinea arvoryzae</name>
    <dbReference type="NCBI Taxonomy" id="360412"/>
    <lineage>
        <taxon>Bacteria</taxon>
        <taxon>Bacillati</taxon>
        <taxon>Chloroflexota</taxon>
        <taxon>Anaerolineae</taxon>
        <taxon>Anaerolineales</taxon>
        <taxon>Anaerolineaceae</taxon>
        <taxon>Longilinea</taxon>
    </lineage>
</organism>
<name>A0A0S7BFW5_9CHLR</name>
<dbReference type="Proteomes" id="UP000055060">
    <property type="component" value="Unassembled WGS sequence"/>
</dbReference>
<dbReference type="AlphaFoldDB" id="A0A0S7BFW5"/>
<proteinExistence type="predicted"/>
<protein>
    <submittedName>
        <fullName evidence="2">Sugar phosphate isomerase/epimerase</fullName>
    </submittedName>
</protein>
<dbReference type="Gene3D" id="3.20.20.150">
    <property type="entry name" value="Divalent-metal-dependent TIM barrel enzymes"/>
    <property type="match status" value="1"/>
</dbReference>
<dbReference type="Pfam" id="PF01261">
    <property type="entry name" value="AP_endonuc_2"/>
    <property type="match status" value="1"/>
</dbReference>